<protein>
    <submittedName>
        <fullName evidence="1">Uncharacterized protein</fullName>
    </submittedName>
</protein>
<dbReference type="AlphaFoldDB" id="A0A4Y1ZK80"/>
<comment type="caution">
    <text evidence="1">The sequence shown here is derived from an EMBL/GenBank/DDBJ whole genome shotgun (WGS) entry which is preliminary data.</text>
</comment>
<evidence type="ECO:0000313" key="2">
    <source>
        <dbReference type="Proteomes" id="UP000499080"/>
    </source>
</evidence>
<reference evidence="1 2" key="1">
    <citation type="journal article" date="2019" name="Sci. Rep.">
        <title>Orb-weaving spider Araneus ventricosus genome elucidates the spidroin gene catalogue.</title>
        <authorList>
            <person name="Kono N."/>
            <person name="Nakamura H."/>
            <person name="Ohtoshi R."/>
            <person name="Moran D.A.P."/>
            <person name="Shinohara A."/>
            <person name="Yoshida Y."/>
            <person name="Fujiwara M."/>
            <person name="Mori M."/>
            <person name="Tomita M."/>
            <person name="Arakawa K."/>
        </authorList>
    </citation>
    <scope>NUCLEOTIDE SEQUENCE [LARGE SCALE GENOMIC DNA]</scope>
</reference>
<evidence type="ECO:0000313" key="1">
    <source>
        <dbReference type="EMBL" id="GBL54798.1"/>
    </source>
</evidence>
<dbReference type="EMBL" id="BGPR01075339">
    <property type="protein sequence ID" value="GBL54798.1"/>
    <property type="molecule type" value="Genomic_DNA"/>
</dbReference>
<proteinExistence type="predicted"/>
<gene>
    <name evidence="1" type="ORF">AVEN_50676_1</name>
</gene>
<organism evidence="1 2">
    <name type="scientific">Araneus ventricosus</name>
    <name type="common">Orbweaver spider</name>
    <name type="synonym">Epeira ventricosa</name>
    <dbReference type="NCBI Taxonomy" id="182803"/>
    <lineage>
        <taxon>Eukaryota</taxon>
        <taxon>Metazoa</taxon>
        <taxon>Ecdysozoa</taxon>
        <taxon>Arthropoda</taxon>
        <taxon>Chelicerata</taxon>
        <taxon>Arachnida</taxon>
        <taxon>Araneae</taxon>
        <taxon>Araneomorphae</taxon>
        <taxon>Entelegynae</taxon>
        <taxon>Araneoidea</taxon>
        <taxon>Araneidae</taxon>
        <taxon>Araneus</taxon>
    </lineage>
</organism>
<sequence length="91" mass="10540">MLHHLMKQLSNQVKLLLHVDTSSKATNKKKNFVDLLQALLFTKFGPLRVGAFSSQKTKLKKGKKNQRSPLLDFCNFTKDTISLRYKRFDES</sequence>
<dbReference type="Proteomes" id="UP000499080">
    <property type="component" value="Unassembled WGS sequence"/>
</dbReference>
<name>A0A4Y1ZK80_ARAVE</name>
<accession>A0A4Y1ZK80</accession>
<keyword evidence="2" id="KW-1185">Reference proteome</keyword>